<evidence type="ECO:0000256" key="3">
    <source>
        <dbReference type="ARBA" id="ARBA00023002"/>
    </source>
</evidence>
<protein>
    <submittedName>
        <fullName evidence="6">FAD-dependent oxidoreductase</fullName>
    </submittedName>
</protein>
<evidence type="ECO:0000256" key="4">
    <source>
        <dbReference type="ARBA" id="ARBA00023004"/>
    </source>
</evidence>
<dbReference type="PANTHER" id="PTHR43498">
    <property type="entry name" value="FERREDOXIN:COB-COM HETERODISULFIDE REDUCTASE SUBUNIT A"/>
    <property type="match status" value="1"/>
</dbReference>
<proteinExistence type="predicted"/>
<accession>A0ABT6ZG00</accession>
<dbReference type="InterPro" id="IPR039650">
    <property type="entry name" value="HdrA-like"/>
</dbReference>
<evidence type="ECO:0000313" key="6">
    <source>
        <dbReference type="EMBL" id="MDJ1115092.1"/>
    </source>
</evidence>
<keyword evidence="7" id="KW-1185">Reference proteome</keyword>
<dbReference type="RefSeq" id="WP_283716781.1">
    <property type="nucleotide sequence ID" value="NZ_JASJND010000007.1"/>
</dbReference>
<evidence type="ECO:0000256" key="1">
    <source>
        <dbReference type="ARBA" id="ARBA00022485"/>
    </source>
</evidence>
<gene>
    <name evidence="6" type="ORF">QNI14_11590</name>
</gene>
<dbReference type="PANTHER" id="PTHR43498:SF1">
    <property type="entry name" value="COB--COM HETERODISULFIDE REDUCTASE IRON-SULFUR SUBUNIT A"/>
    <property type="match status" value="1"/>
</dbReference>
<dbReference type="SUPFAM" id="SSF51905">
    <property type="entry name" value="FAD/NAD(P)-binding domain"/>
    <property type="match status" value="1"/>
</dbReference>
<organism evidence="6 7">
    <name type="scientific">Microbacterium dauci</name>
    <dbReference type="NCBI Taxonomy" id="3048008"/>
    <lineage>
        <taxon>Bacteria</taxon>
        <taxon>Bacillati</taxon>
        <taxon>Actinomycetota</taxon>
        <taxon>Actinomycetes</taxon>
        <taxon>Micrococcales</taxon>
        <taxon>Microbacteriaceae</taxon>
        <taxon>Microbacterium</taxon>
    </lineage>
</organism>
<dbReference type="Pfam" id="PF12831">
    <property type="entry name" value="FAD_oxidored"/>
    <property type="match status" value="1"/>
</dbReference>
<keyword evidence="3" id="KW-0560">Oxidoreductase</keyword>
<sequence>MNIQETNSLTFDVVVCGGGPAGVAAAVASARLGARTALVELQGCLGGIWTAGSLSWIIDVAGKDGTIAEIIRRLDARDARTGDPGADFTYDVEAMKLILESMCVEAGVYIQLHTRVVSVESDHRVRSVTTESKSGRQRWSASVFVDATGDGDVAALAGCTFEVGHPDTGDTQPMSLMALVGGVPYAEIAEFVAGGHAFLNPGDDDHDEPKQRLLAEIRAAGVEPSYKGPTLFRVTDSLFALMVNHEYGRSGLNAQDLTDATLNARREINVVVDALRSASGPWRNLRLISTAGHIGVREGRRVIGRDYVTRRDVAEGRQRRDSICSVRYGADVHALSSGEGGYLSPETGDLDLSTRPYDIPYGAMVPRDVGGLLTAGRCISGDFWAHASYRVTGNAVTIGEAAGVAAATSAKTDVLPSTLDWTDFVAARAHLRAITSDRVDDDELAFGSPSRIL</sequence>
<dbReference type="EMBL" id="JASJND010000007">
    <property type="protein sequence ID" value="MDJ1115092.1"/>
    <property type="molecule type" value="Genomic_DNA"/>
</dbReference>
<keyword evidence="5" id="KW-0411">Iron-sulfur</keyword>
<reference evidence="6 7" key="1">
    <citation type="submission" date="2023-05" db="EMBL/GenBank/DDBJ databases">
        <title>Microbacterium dauci sp.nov., Isolated from Carrot Rhizosphere Soil.</title>
        <authorList>
            <person name="Xiao Z."/>
            <person name="Zheng J."/>
        </authorList>
    </citation>
    <scope>NUCLEOTIDE SEQUENCE [LARGE SCALE GENOMIC DNA]</scope>
    <source>
        <strain evidence="6 7">LX3-4</strain>
    </source>
</reference>
<evidence type="ECO:0000256" key="5">
    <source>
        <dbReference type="ARBA" id="ARBA00023014"/>
    </source>
</evidence>
<dbReference type="InterPro" id="IPR036188">
    <property type="entry name" value="FAD/NAD-bd_sf"/>
</dbReference>
<dbReference type="Proteomes" id="UP001321481">
    <property type="component" value="Unassembled WGS sequence"/>
</dbReference>
<keyword evidence="1" id="KW-0004">4Fe-4S</keyword>
<evidence type="ECO:0000313" key="7">
    <source>
        <dbReference type="Proteomes" id="UP001321481"/>
    </source>
</evidence>
<dbReference type="PRINTS" id="PR00368">
    <property type="entry name" value="FADPNR"/>
</dbReference>
<evidence type="ECO:0000256" key="2">
    <source>
        <dbReference type="ARBA" id="ARBA00022723"/>
    </source>
</evidence>
<dbReference type="Gene3D" id="3.50.50.60">
    <property type="entry name" value="FAD/NAD(P)-binding domain"/>
    <property type="match status" value="1"/>
</dbReference>
<keyword evidence="4" id="KW-0408">Iron</keyword>
<keyword evidence="2" id="KW-0479">Metal-binding</keyword>
<comment type="caution">
    <text evidence="6">The sequence shown here is derived from an EMBL/GenBank/DDBJ whole genome shotgun (WGS) entry which is preliminary data.</text>
</comment>
<name>A0ABT6ZG00_9MICO</name>